<sequence>RILEFLTERNLDHQTFMYFTSDNGAHLEETSASGAIHSGSNGIYKGGKSTSWEGGIRVAGLVRWPGRLQAGSSISEPTSNMDIFPTVAKLSGGSLPND</sequence>
<evidence type="ECO:0000256" key="1">
    <source>
        <dbReference type="ARBA" id="ARBA00001913"/>
    </source>
</evidence>
<reference evidence="4" key="1">
    <citation type="journal article" date="2022" name="bioRxiv">
        <title>Sequencing and chromosome-scale assembly of the giantPleurodeles waltlgenome.</title>
        <authorList>
            <person name="Brown T."/>
            <person name="Elewa A."/>
            <person name="Iarovenko S."/>
            <person name="Subramanian E."/>
            <person name="Araus A.J."/>
            <person name="Petzold A."/>
            <person name="Susuki M."/>
            <person name="Suzuki K.-i.T."/>
            <person name="Hayashi T."/>
            <person name="Toyoda A."/>
            <person name="Oliveira C."/>
            <person name="Osipova E."/>
            <person name="Leigh N.D."/>
            <person name="Simon A."/>
            <person name="Yun M.H."/>
        </authorList>
    </citation>
    <scope>NUCLEOTIDE SEQUENCE</scope>
    <source>
        <strain evidence="4">20211129_DDA</strain>
        <tissue evidence="4">Liver</tissue>
    </source>
</reference>
<evidence type="ECO:0000256" key="2">
    <source>
        <dbReference type="ARBA" id="ARBA00008779"/>
    </source>
</evidence>
<feature type="non-terminal residue" evidence="4">
    <location>
        <position position="98"/>
    </location>
</feature>
<dbReference type="AlphaFoldDB" id="A0AAV7NTT5"/>
<dbReference type="InterPro" id="IPR050738">
    <property type="entry name" value="Sulfatase"/>
</dbReference>
<dbReference type="EMBL" id="JANPWB010000012">
    <property type="protein sequence ID" value="KAJ1117783.1"/>
    <property type="molecule type" value="Genomic_DNA"/>
</dbReference>
<dbReference type="PANTHER" id="PTHR42693:SF9">
    <property type="entry name" value="STERYL-SULFATASE"/>
    <property type="match status" value="1"/>
</dbReference>
<evidence type="ECO:0000259" key="3">
    <source>
        <dbReference type="Pfam" id="PF00884"/>
    </source>
</evidence>
<comment type="cofactor">
    <cofactor evidence="1">
        <name>Ca(2+)</name>
        <dbReference type="ChEBI" id="CHEBI:29108"/>
    </cofactor>
</comment>
<evidence type="ECO:0000313" key="5">
    <source>
        <dbReference type="Proteomes" id="UP001066276"/>
    </source>
</evidence>
<proteinExistence type="inferred from homology"/>
<comment type="caution">
    <text evidence="4">The sequence shown here is derived from an EMBL/GenBank/DDBJ whole genome shotgun (WGS) entry which is preliminary data.</text>
</comment>
<dbReference type="GO" id="GO:0004065">
    <property type="term" value="F:arylsulfatase activity"/>
    <property type="evidence" value="ECO:0007669"/>
    <property type="project" value="TreeGrafter"/>
</dbReference>
<protein>
    <recommendedName>
        <fullName evidence="3">Sulfatase N-terminal domain-containing protein</fullName>
    </recommendedName>
</protein>
<feature type="domain" description="Sulfatase N-terminal" evidence="3">
    <location>
        <begin position="1"/>
        <end position="92"/>
    </location>
</feature>
<dbReference type="PANTHER" id="PTHR42693">
    <property type="entry name" value="ARYLSULFATASE FAMILY MEMBER"/>
    <property type="match status" value="1"/>
</dbReference>
<organism evidence="4 5">
    <name type="scientific">Pleurodeles waltl</name>
    <name type="common">Iberian ribbed newt</name>
    <dbReference type="NCBI Taxonomy" id="8319"/>
    <lineage>
        <taxon>Eukaryota</taxon>
        <taxon>Metazoa</taxon>
        <taxon>Chordata</taxon>
        <taxon>Craniata</taxon>
        <taxon>Vertebrata</taxon>
        <taxon>Euteleostomi</taxon>
        <taxon>Amphibia</taxon>
        <taxon>Batrachia</taxon>
        <taxon>Caudata</taxon>
        <taxon>Salamandroidea</taxon>
        <taxon>Salamandridae</taxon>
        <taxon>Pleurodelinae</taxon>
        <taxon>Pleurodeles</taxon>
    </lineage>
</organism>
<dbReference type="InterPro" id="IPR000917">
    <property type="entry name" value="Sulfatase_N"/>
</dbReference>
<comment type="similarity">
    <text evidence="2">Belongs to the sulfatase family.</text>
</comment>
<evidence type="ECO:0000313" key="4">
    <source>
        <dbReference type="EMBL" id="KAJ1117783.1"/>
    </source>
</evidence>
<dbReference type="InterPro" id="IPR017850">
    <property type="entry name" value="Alkaline_phosphatase_core_sf"/>
</dbReference>
<dbReference type="Gene3D" id="3.40.720.10">
    <property type="entry name" value="Alkaline Phosphatase, subunit A"/>
    <property type="match status" value="1"/>
</dbReference>
<gene>
    <name evidence="4" type="ORF">NDU88_005979</name>
</gene>
<feature type="non-terminal residue" evidence="4">
    <location>
        <position position="1"/>
    </location>
</feature>
<dbReference type="Proteomes" id="UP001066276">
    <property type="component" value="Chromosome 8"/>
</dbReference>
<dbReference type="Pfam" id="PF00884">
    <property type="entry name" value="Sulfatase"/>
    <property type="match status" value="1"/>
</dbReference>
<keyword evidence="5" id="KW-1185">Reference proteome</keyword>
<accession>A0AAV7NTT5</accession>
<name>A0AAV7NTT5_PLEWA</name>
<dbReference type="SUPFAM" id="SSF53649">
    <property type="entry name" value="Alkaline phosphatase-like"/>
    <property type="match status" value="1"/>
</dbReference>